<keyword evidence="2" id="KW-1185">Reference proteome</keyword>
<name>A0A8H3XDF8_GIGMA</name>
<reference evidence="1 2" key="1">
    <citation type="journal article" date="2019" name="Environ. Microbiol.">
        <title>At the nexus of three kingdoms: the genome of the mycorrhizal fungus Gigaspora margarita provides insights into plant, endobacterial and fungal interactions.</title>
        <authorList>
            <person name="Venice F."/>
            <person name="Ghignone S."/>
            <person name="Salvioli di Fossalunga A."/>
            <person name="Amselem J."/>
            <person name="Novero M."/>
            <person name="Xianan X."/>
            <person name="Sedzielewska Toro K."/>
            <person name="Morin E."/>
            <person name="Lipzen A."/>
            <person name="Grigoriev I.V."/>
            <person name="Henrissat B."/>
            <person name="Martin F.M."/>
            <person name="Bonfante P."/>
        </authorList>
    </citation>
    <scope>NUCLEOTIDE SEQUENCE [LARGE SCALE GENOMIC DNA]</scope>
    <source>
        <strain evidence="1 2">BEG34</strain>
    </source>
</reference>
<evidence type="ECO:0000313" key="1">
    <source>
        <dbReference type="EMBL" id="KAF0449295.1"/>
    </source>
</evidence>
<gene>
    <name evidence="1" type="ORF">F8M41_002527</name>
</gene>
<dbReference type="EMBL" id="WTPW01001216">
    <property type="protein sequence ID" value="KAF0449295.1"/>
    <property type="molecule type" value="Genomic_DNA"/>
</dbReference>
<organism evidence="1 2">
    <name type="scientific">Gigaspora margarita</name>
    <dbReference type="NCBI Taxonomy" id="4874"/>
    <lineage>
        <taxon>Eukaryota</taxon>
        <taxon>Fungi</taxon>
        <taxon>Fungi incertae sedis</taxon>
        <taxon>Mucoromycota</taxon>
        <taxon>Glomeromycotina</taxon>
        <taxon>Glomeromycetes</taxon>
        <taxon>Diversisporales</taxon>
        <taxon>Gigasporaceae</taxon>
        <taxon>Gigaspora</taxon>
    </lineage>
</organism>
<proteinExistence type="predicted"/>
<protein>
    <submittedName>
        <fullName evidence="1">Uncharacterized protein</fullName>
    </submittedName>
</protein>
<sequence>MNDAKETFDGIYETECEVRKNKNKKVKVEMGLSMTCPKLEKGDRTDEMEDLKEYHTEIGIKKNKNEAYLDGSRSFEFDNKKSCGNETDEDKTFKHKQKSAETRDINRIIGEATDVDHNDETEDPGDCHQVRVGVETNDRKKKNGVINMLNGKEADQMKNKDSGTTPVKFCGIEAEHVAFIICRHLTDMNNRLFDPGGSVF</sequence>
<dbReference type="AlphaFoldDB" id="A0A8H3XDF8"/>
<evidence type="ECO:0000313" key="2">
    <source>
        <dbReference type="Proteomes" id="UP000439903"/>
    </source>
</evidence>
<dbReference type="Proteomes" id="UP000439903">
    <property type="component" value="Unassembled WGS sequence"/>
</dbReference>
<comment type="caution">
    <text evidence="1">The sequence shown here is derived from an EMBL/GenBank/DDBJ whole genome shotgun (WGS) entry which is preliminary data.</text>
</comment>
<accession>A0A8H3XDF8</accession>